<feature type="active site" evidence="12">
    <location>
        <position position="405"/>
    </location>
</feature>
<dbReference type="InterPro" id="IPR027379">
    <property type="entry name" value="CLS_N"/>
</dbReference>
<keyword evidence="8 12" id="KW-0443">Lipid metabolism</keyword>
<dbReference type="InterPro" id="IPR001736">
    <property type="entry name" value="PLipase_D/transphosphatidylase"/>
</dbReference>
<dbReference type="SMART" id="SM00155">
    <property type="entry name" value="PLDc"/>
    <property type="match status" value="2"/>
</dbReference>
<dbReference type="InterPro" id="IPR025202">
    <property type="entry name" value="PLD-like_dom"/>
</dbReference>
<evidence type="ECO:0000256" key="7">
    <source>
        <dbReference type="ARBA" id="ARBA00022989"/>
    </source>
</evidence>
<evidence type="ECO:0000256" key="9">
    <source>
        <dbReference type="ARBA" id="ARBA00023136"/>
    </source>
</evidence>
<evidence type="ECO:0000256" key="2">
    <source>
        <dbReference type="ARBA" id="ARBA00022475"/>
    </source>
</evidence>
<comment type="function">
    <text evidence="12">Catalyzes the reversible phosphatidyl group transfer from one phosphatidylglycerol molecule to another to form cardiolipin (CL) (diphosphatidylglycerol) and glycerol.</text>
</comment>
<evidence type="ECO:0000256" key="1">
    <source>
        <dbReference type="ARBA" id="ARBA00004651"/>
    </source>
</evidence>
<protein>
    <recommendedName>
        <fullName evidence="12 13">Cardiolipin synthase</fullName>
        <shortName evidence="12">CL synthase</shortName>
        <ecNumber evidence="12 13">2.7.8.-</ecNumber>
    </recommendedName>
</protein>
<dbReference type="Gene3D" id="3.30.870.10">
    <property type="entry name" value="Endonuclease Chain A"/>
    <property type="match status" value="2"/>
</dbReference>
<keyword evidence="7 12" id="KW-1133">Transmembrane helix</keyword>
<keyword evidence="9 12" id="KW-0472">Membrane</keyword>
<evidence type="ECO:0000256" key="13">
    <source>
        <dbReference type="NCBIfam" id="TIGR04265"/>
    </source>
</evidence>
<dbReference type="PROSITE" id="PS50035">
    <property type="entry name" value="PLD"/>
    <property type="match status" value="2"/>
</dbReference>
<keyword evidence="16" id="KW-1185">Reference proteome</keyword>
<comment type="subcellular location">
    <subcellularLocation>
        <location evidence="1 12">Cell membrane</location>
        <topology evidence="1 12">Multi-pass membrane protein</topology>
    </subcellularLocation>
</comment>
<keyword evidence="3 12" id="KW-0444">Lipid biosynthesis</keyword>
<keyword evidence="6" id="KW-0677">Repeat</keyword>
<dbReference type="EC" id="2.7.8.-" evidence="12 13"/>
<dbReference type="SUPFAM" id="SSF56024">
    <property type="entry name" value="Phospholipase D/nuclease"/>
    <property type="match status" value="2"/>
</dbReference>
<organism evidence="15 16">
    <name type="scientific">Clostridium yunnanense</name>
    <dbReference type="NCBI Taxonomy" id="2800325"/>
    <lineage>
        <taxon>Bacteria</taxon>
        <taxon>Bacillati</taxon>
        <taxon>Bacillota</taxon>
        <taxon>Clostridia</taxon>
        <taxon>Eubacteriales</taxon>
        <taxon>Clostridiaceae</taxon>
        <taxon>Clostridium</taxon>
    </lineage>
</organism>
<accession>A0ABS1ETC3</accession>
<dbReference type="Pfam" id="PF13091">
    <property type="entry name" value="PLDc_2"/>
    <property type="match status" value="2"/>
</dbReference>
<evidence type="ECO:0000256" key="10">
    <source>
        <dbReference type="ARBA" id="ARBA00023209"/>
    </source>
</evidence>
<feature type="active site" evidence="12">
    <location>
        <position position="403"/>
    </location>
</feature>
<comment type="catalytic activity">
    <reaction evidence="12">
        <text>2 a 1,2-diacyl-sn-glycero-3-phospho-(1'-sn-glycerol) = a cardiolipin + glycerol</text>
        <dbReference type="Rhea" id="RHEA:31451"/>
        <dbReference type="ChEBI" id="CHEBI:17754"/>
        <dbReference type="ChEBI" id="CHEBI:62237"/>
        <dbReference type="ChEBI" id="CHEBI:64716"/>
    </reaction>
</comment>
<sequence>MEVIIFMMRLPSYMMYLIFVINFILSITIVVLERKQPEKTLAWLLVLALVPPVGLFLYIFLGRNWKIHKLNDERFSNQVQDLISPVLKEIKDKTYISLIELLANNSDSPVFLNNDITVFKDGIQKFKRLKEELLKAKHHIHLEYYIVKSDTIGNEIKEILIKKSLEGVRVRFIIDRVGAAKMKRSYIRELRSAGIDVVLYSYFLSPLLKLINTQINYRNHRKIAIIDGKVGFLGGINIGDEYLGNSKLGYWRDTHIMVKGDFVLGLQAVFLDDFMTIQQANNYYSFYDQEFDQYFPTTNVESPLAMQLVKSGPDSEFPAIMQGMLKMITMATDRIYITTPYFVPTESIMDALRISALGGVNIKIIFPERADHIMVNKASRTYLGELMRCGVKVYFYDKSSFVHAKTITIDGKISSVGTANMDIRSFDLNYEINTVIYSEHISQQLDQLFLEDLKNCREFSLEEYENADKLTKVIEGVARIFSSLL</sequence>
<feature type="active site" evidence="12">
    <location>
        <position position="227"/>
    </location>
</feature>
<reference evidence="16" key="1">
    <citation type="submission" date="2021-01" db="EMBL/GenBank/DDBJ databases">
        <title>Genome public.</title>
        <authorList>
            <person name="Liu C."/>
            <person name="Sun Q."/>
        </authorList>
    </citation>
    <scope>NUCLEOTIDE SEQUENCE [LARGE SCALE GENOMIC DNA]</scope>
    <source>
        <strain evidence="16">YIM B02505</strain>
    </source>
</reference>
<evidence type="ECO:0000256" key="4">
    <source>
        <dbReference type="ARBA" id="ARBA00022679"/>
    </source>
</evidence>
<comment type="caution">
    <text evidence="15">The sequence shown here is derived from an EMBL/GenBank/DDBJ whole genome shotgun (WGS) entry which is preliminary data.</text>
</comment>
<keyword evidence="5 12" id="KW-0812">Transmembrane</keyword>
<feature type="active site" evidence="12">
    <location>
        <position position="222"/>
    </location>
</feature>
<dbReference type="HAMAP" id="MF_01916">
    <property type="entry name" value="Cardiolipin_synth_Cls"/>
    <property type="match status" value="1"/>
</dbReference>
<dbReference type="EMBL" id="JAENHN010000050">
    <property type="protein sequence ID" value="MBK1812614.1"/>
    <property type="molecule type" value="Genomic_DNA"/>
</dbReference>
<evidence type="ECO:0000256" key="3">
    <source>
        <dbReference type="ARBA" id="ARBA00022516"/>
    </source>
</evidence>
<gene>
    <name evidence="15" type="primary">cls</name>
    <name evidence="15" type="ORF">JHL18_18505</name>
</gene>
<feature type="active site" evidence="12">
    <location>
        <position position="410"/>
    </location>
</feature>
<dbReference type="Pfam" id="PF13396">
    <property type="entry name" value="PLDc_N"/>
    <property type="match status" value="1"/>
</dbReference>
<evidence type="ECO:0000259" key="14">
    <source>
        <dbReference type="PROSITE" id="PS50035"/>
    </source>
</evidence>
<keyword evidence="4 12" id="KW-0808">Transferase</keyword>
<name>A0ABS1ETC3_9CLOT</name>
<dbReference type="InterPro" id="IPR030874">
    <property type="entry name" value="Cardiolipin_synth_Firmi"/>
</dbReference>
<feature type="transmembrane region" description="Helical" evidence="12">
    <location>
        <begin position="41"/>
        <end position="61"/>
    </location>
</feature>
<keyword evidence="10 12" id="KW-0594">Phospholipid biosynthesis</keyword>
<dbReference type="Proteomes" id="UP000596739">
    <property type="component" value="Unassembled WGS sequence"/>
</dbReference>
<proteinExistence type="inferred from homology"/>
<dbReference type="NCBIfam" id="TIGR04265">
    <property type="entry name" value="bac_cardiolipin"/>
    <property type="match status" value="1"/>
</dbReference>
<evidence type="ECO:0000256" key="11">
    <source>
        <dbReference type="ARBA" id="ARBA00023264"/>
    </source>
</evidence>
<feature type="transmembrane region" description="Helical" evidence="12">
    <location>
        <begin position="13"/>
        <end position="32"/>
    </location>
</feature>
<evidence type="ECO:0000256" key="5">
    <source>
        <dbReference type="ARBA" id="ARBA00022692"/>
    </source>
</evidence>
<evidence type="ECO:0000313" key="16">
    <source>
        <dbReference type="Proteomes" id="UP000596739"/>
    </source>
</evidence>
<feature type="domain" description="PLD phosphodiesterase" evidence="14">
    <location>
        <begin position="398"/>
        <end position="425"/>
    </location>
</feature>
<dbReference type="CDD" id="cd09112">
    <property type="entry name" value="PLDc_CLS_2"/>
    <property type="match status" value="1"/>
</dbReference>
<dbReference type="PANTHER" id="PTHR21248">
    <property type="entry name" value="CARDIOLIPIN SYNTHASE"/>
    <property type="match status" value="1"/>
</dbReference>
<feature type="active site" evidence="12">
    <location>
        <position position="220"/>
    </location>
</feature>
<feature type="domain" description="PLD phosphodiesterase" evidence="14">
    <location>
        <begin position="215"/>
        <end position="242"/>
    </location>
</feature>
<comment type="similarity">
    <text evidence="12">Belongs to the phospholipase D family. Cardiolipin synthase subfamily.</text>
</comment>
<evidence type="ECO:0000256" key="12">
    <source>
        <dbReference type="HAMAP-Rule" id="MF_01916"/>
    </source>
</evidence>
<keyword evidence="2 12" id="KW-1003">Cell membrane</keyword>
<dbReference type="CDD" id="cd09110">
    <property type="entry name" value="PLDc_CLS_1"/>
    <property type="match status" value="1"/>
</dbReference>
<keyword evidence="11 12" id="KW-1208">Phospholipid metabolism</keyword>
<evidence type="ECO:0000256" key="8">
    <source>
        <dbReference type="ARBA" id="ARBA00023098"/>
    </source>
</evidence>
<evidence type="ECO:0000256" key="6">
    <source>
        <dbReference type="ARBA" id="ARBA00022737"/>
    </source>
</evidence>
<dbReference type="InterPro" id="IPR022924">
    <property type="entry name" value="Cardiolipin_synthase"/>
</dbReference>
<evidence type="ECO:0000313" key="15">
    <source>
        <dbReference type="EMBL" id="MBK1812614.1"/>
    </source>
</evidence>
<dbReference type="PANTHER" id="PTHR21248:SF22">
    <property type="entry name" value="PHOSPHOLIPASE D"/>
    <property type="match status" value="1"/>
</dbReference>